<keyword evidence="1" id="KW-1133">Transmembrane helix</keyword>
<feature type="transmembrane region" description="Helical" evidence="1">
    <location>
        <begin position="20"/>
        <end position="38"/>
    </location>
</feature>
<gene>
    <name evidence="2" type="ORF">J8380_02235</name>
</gene>
<name>A0ABX7X6P1_9GAMM</name>
<reference evidence="2 3" key="1">
    <citation type="submission" date="2021-04" db="EMBL/GenBank/DDBJ databases">
        <title>Genomics, taxonomy and metabolism of representatives of sulfur bacteria of the genus Thiothrix: Thiothrix fructosivorans QT, Thiothrix unzii A1T and three new species, Thiothrix subterranea sp. nov., Thiothrix litoralis sp. nov. and 'Candidatus Thiothrix anitrata' sp. nov.</title>
        <authorList>
            <person name="Ravin N.V."/>
            <person name="Smolyakov D."/>
            <person name="Rudenko T.S."/>
            <person name="Mardanov A.V."/>
            <person name="Beletsky A.V."/>
            <person name="Markov N.D."/>
            <person name="Fomenkov A.I."/>
            <person name="Roberts R.J."/>
            <person name="Karnachuk O.V."/>
            <person name="Novikov A."/>
            <person name="Grabovich M.Y."/>
        </authorList>
    </citation>
    <scope>NUCLEOTIDE SEQUENCE [LARGE SCALE GENOMIC DNA]</scope>
    <source>
        <strain evidence="2 3">A52</strain>
    </source>
</reference>
<keyword evidence="3" id="KW-1185">Reference proteome</keyword>
<dbReference type="EMBL" id="CP072800">
    <property type="protein sequence ID" value="QTR50423.1"/>
    <property type="molecule type" value="Genomic_DNA"/>
</dbReference>
<keyword evidence="1" id="KW-0472">Membrane</keyword>
<evidence type="ECO:0000313" key="2">
    <source>
        <dbReference type="EMBL" id="QTR50423.1"/>
    </source>
</evidence>
<proteinExistence type="predicted"/>
<protein>
    <submittedName>
        <fullName evidence="2">Uncharacterized protein</fullName>
    </submittedName>
</protein>
<keyword evidence="1" id="KW-0812">Transmembrane</keyword>
<dbReference type="Proteomes" id="UP000672027">
    <property type="component" value="Chromosome"/>
</dbReference>
<evidence type="ECO:0000313" key="3">
    <source>
        <dbReference type="Proteomes" id="UP000672027"/>
    </source>
</evidence>
<accession>A0ABX7X6P1</accession>
<evidence type="ECO:0000256" key="1">
    <source>
        <dbReference type="SAM" id="Phobius"/>
    </source>
</evidence>
<sequence length="60" mass="6503">MKNNRYAVIFPHISENTKFIAVLCAMLLGSALIAGLGGTQTTHEMAQEEKQAPEVTEKIG</sequence>
<organism evidence="2 3">
    <name type="scientific">Candidatus Thiothrix anitrata</name>
    <dbReference type="NCBI Taxonomy" id="2823902"/>
    <lineage>
        <taxon>Bacteria</taxon>
        <taxon>Pseudomonadati</taxon>
        <taxon>Pseudomonadota</taxon>
        <taxon>Gammaproteobacteria</taxon>
        <taxon>Thiotrichales</taxon>
        <taxon>Thiotrichaceae</taxon>
        <taxon>Thiothrix</taxon>
    </lineage>
</organism>
<dbReference type="RefSeq" id="WP_210227942.1">
    <property type="nucleotide sequence ID" value="NZ_CP072800.1"/>
</dbReference>